<keyword evidence="2" id="KW-1185">Reference proteome</keyword>
<evidence type="ECO:0000313" key="1">
    <source>
        <dbReference type="EMBL" id="CAH1277131.1"/>
    </source>
</evidence>
<accession>A0A8S4MMJ3</accession>
<sequence length="132" mass="14376">MNPATAAQKWSVCFHLQRGLIRTGKDDYFIEPVRGHNVTAEEKHPHLIYKRSALPKDSRPSSPPVYEGEHSDFCGLEATTEAGVVESFGSVSGLSTQSLYTVACQGAGFIIFGPSSTWKPVDTFSQDTNGLQ</sequence>
<dbReference type="EMBL" id="CAKMNS010000165">
    <property type="protein sequence ID" value="CAH1277131.1"/>
    <property type="molecule type" value="Genomic_DNA"/>
</dbReference>
<comment type="caution">
    <text evidence="1">The sequence shown here is derived from an EMBL/GenBank/DDBJ whole genome shotgun (WGS) entry which is preliminary data.</text>
</comment>
<gene>
    <name evidence="1" type="primary">Hypp9484</name>
    <name evidence="1" type="ORF">BLAG_LOCUS25988</name>
</gene>
<dbReference type="AlphaFoldDB" id="A0A8S4MMJ3"/>
<protein>
    <submittedName>
        <fullName evidence="1">Hypp9484 protein</fullName>
    </submittedName>
</protein>
<dbReference type="Proteomes" id="UP000838412">
    <property type="component" value="Unassembled WGS sequence"/>
</dbReference>
<organism evidence="1 2">
    <name type="scientific">Branchiostoma lanceolatum</name>
    <name type="common">Common lancelet</name>
    <name type="synonym">Amphioxus lanceolatum</name>
    <dbReference type="NCBI Taxonomy" id="7740"/>
    <lineage>
        <taxon>Eukaryota</taxon>
        <taxon>Metazoa</taxon>
        <taxon>Chordata</taxon>
        <taxon>Cephalochordata</taxon>
        <taxon>Leptocardii</taxon>
        <taxon>Amphioxiformes</taxon>
        <taxon>Branchiostomatidae</taxon>
        <taxon>Branchiostoma</taxon>
    </lineage>
</organism>
<reference evidence="1" key="1">
    <citation type="submission" date="2022-01" db="EMBL/GenBank/DDBJ databases">
        <authorList>
            <person name="Braso-Vives M."/>
        </authorList>
    </citation>
    <scope>NUCLEOTIDE SEQUENCE</scope>
</reference>
<proteinExistence type="predicted"/>
<dbReference type="OrthoDB" id="412680at2759"/>
<evidence type="ECO:0000313" key="2">
    <source>
        <dbReference type="Proteomes" id="UP000838412"/>
    </source>
</evidence>
<name>A0A8S4MMJ3_BRALA</name>